<reference evidence="1 2" key="1">
    <citation type="submission" date="2018-06" db="EMBL/GenBank/DDBJ databases">
        <title>Comparative genomics reveals the genomic features of Rhizophagus irregularis, R. cerebriforme, R. diaphanum and Gigaspora rosea, and their symbiotic lifestyle signature.</title>
        <authorList>
            <person name="Morin E."/>
            <person name="San Clemente H."/>
            <person name="Chen E.C.H."/>
            <person name="De La Providencia I."/>
            <person name="Hainaut M."/>
            <person name="Kuo A."/>
            <person name="Kohler A."/>
            <person name="Murat C."/>
            <person name="Tang N."/>
            <person name="Roy S."/>
            <person name="Loubradou J."/>
            <person name="Henrissat B."/>
            <person name="Grigoriev I.V."/>
            <person name="Corradi N."/>
            <person name="Roux C."/>
            <person name="Martin F.M."/>
        </authorList>
    </citation>
    <scope>NUCLEOTIDE SEQUENCE [LARGE SCALE GENOMIC DNA]</scope>
    <source>
        <strain evidence="1 2">DAOM 194757</strain>
    </source>
</reference>
<evidence type="ECO:0000313" key="1">
    <source>
        <dbReference type="EMBL" id="RIB00082.1"/>
    </source>
</evidence>
<evidence type="ECO:0000313" key="2">
    <source>
        <dbReference type="Proteomes" id="UP000266673"/>
    </source>
</evidence>
<keyword evidence="2" id="KW-1185">Reference proteome</keyword>
<name>A0A397TY53_9GLOM</name>
<comment type="caution">
    <text evidence="1">The sequence shown here is derived from an EMBL/GenBank/DDBJ whole genome shotgun (WGS) entry which is preliminary data.</text>
</comment>
<gene>
    <name evidence="1" type="ORF">C2G38_2235733</name>
</gene>
<sequence length="75" mass="8070">MGTIGGDSGGPVFSYSPIKLPYVSVVGISIGGDESSDYYLPLSVILRITKLSYNLTIMKFVDTLAENAVVRKARK</sequence>
<dbReference type="Proteomes" id="UP000266673">
    <property type="component" value="Unassembled WGS sequence"/>
</dbReference>
<proteinExistence type="predicted"/>
<organism evidence="1 2">
    <name type="scientific">Gigaspora rosea</name>
    <dbReference type="NCBI Taxonomy" id="44941"/>
    <lineage>
        <taxon>Eukaryota</taxon>
        <taxon>Fungi</taxon>
        <taxon>Fungi incertae sedis</taxon>
        <taxon>Mucoromycota</taxon>
        <taxon>Glomeromycotina</taxon>
        <taxon>Glomeromycetes</taxon>
        <taxon>Diversisporales</taxon>
        <taxon>Gigasporaceae</taxon>
        <taxon>Gigaspora</taxon>
    </lineage>
</organism>
<protein>
    <submittedName>
        <fullName evidence="1">Uncharacterized protein</fullName>
    </submittedName>
</protein>
<dbReference type="EMBL" id="QKWP01005386">
    <property type="protein sequence ID" value="RIB00082.1"/>
    <property type="molecule type" value="Genomic_DNA"/>
</dbReference>
<accession>A0A397TY53</accession>
<dbReference type="AlphaFoldDB" id="A0A397TY53"/>